<name>A0A0A9X1U9_LYGHE</name>
<feature type="non-terminal residue" evidence="1">
    <location>
        <position position="1"/>
    </location>
</feature>
<protein>
    <submittedName>
        <fullName evidence="1">EH domain-binding protein 1-like protein 1</fullName>
    </submittedName>
</protein>
<organism evidence="1">
    <name type="scientific">Lygus hesperus</name>
    <name type="common">Western plant bug</name>
    <dbReference type="NCBI Taxonomy" id="30085"/>
    <lineage>
        <taxon>Eukaryota</taxon>
        <taxon>Metazoa</taxon>
        <taxon>Ecdysozoa</taxon>
        <taxon>Arthropoda</taxon>
        <taxon>Hexapoda</taxon>
        <taxon>Insecta</taxon>
        <taxon>Pterygota</taxon>
        <taxon>Neoptera</taxon>
        <taxon>Paraneoptera</taxon>
        <taxon>Hemiptera</taxon>
        <taxon>Heteroptera</taxon>
        <taxon>Panheteroptera</taxon>
        <taxon>Cimicomorpha</taxon>
        <taxon>Miridae</taxon>
        <taxon>Mirini</taxon>
        <taxon>Lygus</taxon>
    </lineage>
</organism>
<dbReference type="EMBL" id="GBHO01029620">
    <property type="protein sequence ID" value="JAG13984.1"/>
    <property type="molecule type" value="Transcribed_RNA"/>
</dbReference>
<evidence type="ECO:0000313" key="1">
    <source>
        <dbReference type="EMBL" id="JAG13984.1"/>
    </source>
</evidence>
<dbReference type="AlphaFoldDB" id="A0A0A9X1U9"/>
<reference evidence="1" key="1">
    <citation type="journal article" date="2014" name="PLoS ONE">
        <title>Transcriptome-Based Identification of ABC Transporters in the Western Tarnished Plant Bug Lygus hesperus.</title>
        <authorList>
            <person name="Hull J.J."/>
            <person name="Chaney K."/>
            <person name="Geib S.M."/>
            <person name="Fabrick J.A."/>
            <person name="Brent C.S."/>
            <person name="Walsh D."/>
            <person name="Lavine L.C."/>
        </authorList>
    </citation>
    <scope>NUCLEOTIDE SEQUENCE</scope>
</reference>
<gene>
    <name evidence="1" type="primary">Ehbp1l1</name>
    <name evidence="1" type="ORF">CM83_381</name>
</gene>
<proteinExistence type="predicted"/>
<accession>A0A0A9X1U9</accession>
<sequence>GLPTYVWNFTVTRTKTAILGADFLQHHGLLFDLCSKRLIDSISSKTLEGKIAASPKARSQVASTTVHTPCLLKQYAPAKQSCKLPVQHHHVSRRPQCNTQTSSTNALVQHKIKQYAPAMQPLRSPVQHNHVSRRPL</sequence>
<reference evidence="1" key="2">
    <citation type="submission" date="2014-07" db="EMBL/GenBank/DDBJ databases">
        <authorList>
            <person name="Hull J."/>
        </authorList>
    </citation>
    <scope>NUCLEOTIDE SEQUENCE</scope>
</reference>